<evidence type="ECO:0008006" key="4">
    <source>
        <dbReference type="Google" id="ProtNLM"/>
    </source>
</evidence>
<gene>
    <name evidence="2" type="ORF">VB776_09355</name>
</gene>
<feature type="signal peptide" evidence="1">
    <location>
        <begin position="1"/>
        <end position="21"/>
    </location>
</feature>
<dbReference type="PROSITE" id="PS51257">
    <property type="entry name" value="PROKAR_LIPOPROTEIN"/>
    <property type="match status" value="1"/>
</dbReference>
<keyword evidence="3" id="KW-1185">Reference proteome</keyword>
<keyword evidence="1" id="KW-0732">Signal</keyword>
<comment type="caution">
    <text evidence="2">The sequence shown here is derived from an EMBL/GenBank/DDBJ whole genome shotgun (WGS) entry which is preliminary data.</text>
</comment>
<feature type="chain" id="PRO_5045726117" description="Calx-beta domain-containing protein" evidence="1">
    <location>
        <begin position="22"/>
        <end position="158"/>
    </location>
</feature>
<dbReference type="RefSeq" id="WP_323328327.1">
    <property type="nucleotide sequence ID" value="NZ_JAYGIL010000009.1"/>
</dbReference>
<proteinExistence type="predicted"/>
<evidence type="ECO:0000256" key="1">
    <source>
        <dbReference type="SAM" id="SignalP"/>
    </source>
</evidence>
<name>A0ABU5S3N9_9BACT</name>
<dbReference type="Proteomes" id="UP001303899">
    <property type="component" value="Unassembled WGS sequence"/>
</dbReference>
<protein>
    <recommendedName>
        <fullName evidence="4">Calx-beta domain-containing protein</fullName>
    </recommendedName>
</protein>
<organism evidence="2 3">
    <name type="scientific">Arcicella gelida</name>
    <dbReference type="NCBI Taxonomy" id="2984195"/>
    <lineage>
        <taxon>Bacteria</taxon>
        <taxon>Pseudomonadati</taxon>
        <taxon>Bacteroidota</taxon>
        <taxon>Cytophagia</taxon>
        <taxon>Cytophagales</taxon>
        <taxon>Flectobacillaceae</taxon>
        <taxon>Arcicella</taxon>
    </lineage>
</organism>
<accession>A0ABU5S3N9</accession>
<sequence length="158" mass="17019">MKRIINISLLLLVMTSLFSCFDENKPVFDKLTLVEFQDAVVGSPALGKTFPLLASTNAVQTKTLRINLVGAQRETESVIKFSVDPTETTAIAGTHYDLAGATTITIPAKSSFGELKVNILKAPAQANQTATVVFVLEGNGTDISPNANYKRVGYRITL</sequence>
<dbReference type="EMBL" id="JAYGIL010000009">
    <property type="protein sequence ID" value="MEA5403120.1"/>
    <property type="molecule type" value="Genomic_DNA"/>
</dbReference>
<evidence type="ECO:0000313" key="2">
    <source>
        <dbReference type="EMBL" id="MEA5403120.1"/>
    </source>
</evidence>
<evidence type="ECO:0000313" key="3">
    <source>
        <dbReference type="Proteomes" id="UP001303899"/>
    </source>
</evidence>
<reference evidence="2 3" key="1">
    <citation type="submission" date="2023-12" db="EMBL/GenBank/DDBJ databases">
        <title>Novel species of the genus Arcicella isolated from rivers.</title>
        <authorList>
            <person name="Lu H."/>
        </authorList>
    </citation>
    <scope>NUCLEOTIDE SEQUENCE [LARGE SCALE GENOMIC DNA]</scope>
    <source>
        <strain evidence="2 3">DC2W</strain>
    </source>
</reference>